<feature type="region of interest" description="Disordered" evidence="2">
    <location>
        <begin position="45"/>
        <end position="65"/>
    </location>
</feature>
<proteinExistence type="predicted"/>
<gene>
    <name evidence="5" type="ORF">RPE78_10000</name>
</gene>
<evidence type="ECO:0000256" key="3">
    <source>
        <dbReference type="SAM" id="Phobius"/>
    </source>
</evidence>
<name>A0ABZ1DX09_9RHOB</name>
<sequence length="192" mass="20747">MYFTQNSGSAGAREQTVPSKATVLSPIGAAFLFAISVGCWASAGHTQPQGDPPVPATEPAEGFAPLPADTANLNDFVWKKRPIVVFAESPADPSFADQMAALEERWPELAARDVVVITDTDPAMPSAIRRKLRPSGFSLVIIAKDGTVALRKPLPWSGREIIRSIDKMPLRREELRRGATVQGKAPRTFAKL</sequence>
<feature type="domain" description="DUF4174" evidence="4">
    <location>
        <begin position="73"/>
        <end position="174"/>
    </location>
</feature>
<evidence type="ECO:0000259" key="4">
    <source>
        <dbReference type="Pfam" id="PF13778"/>
    </source>
</evidence>
<dbReference type="Proteomes" id="UP001623290">
    <property type="component" value="Chromosome"/>
</dbReference>
<evidence type="ECO:0000256" key="2">
    <source>
        <dbReference type="SAM" id="MobiDB-lite"/>
    </source>
</evidence>
<keyword evidence="6" id="KW-1185">Reference proteome</keyword>
<keyword evidence="3" id="KW-1133">Transmembrane helix</keyword>
<evidence type="ECO:0000256" key="1">
    <source>
        <dbReference type="ARBA" id="ARBA00022729"/>
    </source>
</evidence>
<dbReference type="EMBL" id="CP135443">
    <property type="protein sequence ID" value="WRY33028.1"/>
    <property type="molecule type" value="Genomic_DNA"/>
</dbReference>
<accession>A0ABZ1DX09</accession>
<evidence type="ECO:0000313" key="5">
    <source>
        <dbReference type="EMBL" id="WRY33028.1"/>
    </source>
</evidence>
<feature type="transmembrane region" description="Helical" evidence="3">
    <location>
        <begin position="21"/>
        <end position="43"/>
    </location>
</feature>
<dbReference type="RefSeq" id="WP_406720472.1">
    <property type="nucleotide sequence ID" value="NZ_CP135443.1"/>
</dbReference>
<keyword evidence="1" id="KW-0732">Signal</keyword>
<evidence type="ECO:0000313" key="6">
    <source>
        <dbReference type="Proteomes" id="UP001623290"/>
    </source>
</evidence>
<keyword evidence="3" id="KW-0812">Transmembrane</keyword>
<reference evidence="5 6" key="1">
    <citation type="submission" date="2023-09" db="EMBL/GenBank/DDBJ databases">
        <title>Thioclava shenzhenensis sp. nov., a multidrug resistant bacteria-antagonizing species isolated from coastal seawater.</title>
        <authorList>
            <person name="Long M."/>
        </authorList>
    </citation>
    <scope>NUCLEOTIDE SEQUENCE [LARGE SCALE GENOMIC DNA]</scope>
    <source>
        <strain evidence="5 6">FTW29</strain>
    </source>
</reference>
<dbReference type="InterPro" id="IPR025232">
    <property type="entry name" value="DUF4174"/>
</dbReference>
<keyword evidence="3" id="KW-0472">Membrane</keyword>
<protein>
    <submittedName>
        <fullName evidence="5">DUF4174 domain-containing protein</fullName>
    </submittedName>
</protein>
<dbReference type="Pfam" id="PF13778">
    <property type="entry name" value="DUF4174"/>
    <property type="match status" value="1"/>
</dbReference>
<organism evidence="5 6">
    <name type="scientific">Thioclava litoralis</name>
    <dbReference type="NCBI Taxonomy" id="3076557"/>
    <lineage>
        <taxon>Bacteria</taxon>
        <taxon>Pseudomonadati</taxon>
        <taxon>Pseudomonadota</taxon>
        <taxon>Alphaproteobacteria</taxon>
        <taxon>Rhodobacterales</taxon>
        <taxon>Paracoccaceae</taxon>
        <taxon>Thioclava</taxon>
    </lineage>
</organism>